<evidence type="ECO:0000259" key="8">
    <source>
        <dbReference type="PROSITE" id="PS51133"/>
    </source>
</evidence>
<organism evidence="9 10">
    <name type="scientific">Pyrodictium abyssi</name>
    <dbReference type="NCBI Taxonomy" id="54256"/>
    <lineage>
        <taxon>Archaea</taxon>
        <taxon>Thermoproteota</taxon>
        <taxon>Thermoprotei</taxon>
        <taxon>Desulfurococcales</taxon>
        <taxon>Pyrodictiaceae</taxon>
        <taxon>Pyrodictium</taxon>
    </lineage>
</organism>
<keyword evidence="3" id="KW-0862">Zinc</keyword>
<dbReference type="CDD" id="cd10511">
    <property type="entry name" value="Zn-ribbon_TFS"/>
    <property type="match status" value="1"/>
</dbReference>
<protein>
    <submittedName>
        <fullName evidence="9">Transcription factor S</fullName>
    </submittedName>
</protein>
<proteinExistence type="inferred from homology"/>
<dbReference type="SMART" id="SM00440">
    <property type="entry name" value="ZnF_C2C2"/>
    <property type="match status" value="1"/>
</dbReference>
<accession>A0ABN6ZKD0</accession>
<dbReference type="Proteomes" id="UP001341135">
    <property type="component" value="Chromosome"/>
</dbReference>
<dbReference type="Pfam" id="PF01096">
    <property type="entry name" value="Zn_ribbon_TFIIS"/>
    <property type="match status" value="1"/>
</dbReference>
<dbReference type="PROSITE" id="PS00466">
    <property type="entry name" value="ZF_TFIIS_1"/>
    <property type="match status" value="1"/>
</dbReference>
<evidence type="ECO:0000256" key="5">
    <source>
        <dbReference type="PIRNR" id="PIRNR005586"/>
    </source>
</evidence>
<evidence type="ECO:0000256" key="2">
    <source>
        <dbReference type="ARBA" id="ARBA00022771"/>
    </source>
</evidence>
<reference evidence="9 10" key="1">
    <citation type="submission" date="2023-09" db="EMBL/GenBank/DDBJ databases">
        <title>Pyrofollis japonicus gen. nov. sp. nov., a novel member of the family Pyrodictiaceae isolated from the Iheya North hydrothermal field.</title>
        <authorList>
            <person name="Miyazaki U."/>
            <person name="Sanari M."/>
            <person name="Tame A."/>
            <person name="Kitajima M."/>
            <person name="Okamoto A."/>
            <person name="Sawayama S."/>
            <person name="Miyazaki J."/>
            <person name="Takai K."/>
            <person name="Nakagawa S."/>
        </authorList>
    </citation>
    <scope>NUCLEOTIDE SEQUENCE [LARGE SCALE GENOMIC DNA]</scope>
    <source>
        <strain evidence="9 10">AV2</strain>
    </source>
</reference>
<dbReference type="PIRSF" id="PIRSF005586">
    <property type="entry name" value="RNApol_RpoM"/>
    <property type="match status" value="1"/>
</dbReference>
<evidence type="ECO:0000313" key="10">
    <source>
        <dbReference type="Proteomes" id="UP001341135"/>
    </source>
</evidence>
<evidence type="ECO:0000256" key="6">
    <source>
        <dbReference type="PROSITE-ProRule" id="PRU00472"/>
    </source>
</evidence>
<evidence type="ECO:0000256" key="1">
    <source>
        <dbReference type="ARBA" id="ARBA00022723"/>
    </source>
</evidence>
<evidence type="ECO:0000256" key="7">
    <source>
        <dbReference type="RuleBase" id="RU003474"/>
    </source>
</evidence>
<name>A0ABN6ZKD0_9CREN</name>
<keyword evidence="10" id="KW-1185">Reference proteome</keyword>
<evidence type="ECO:0000256" key="4">
    <source>
        <dbReference type="ARBA" id="ARBA00023015"/>
    </source>
</evidence>
<dbReference type="InterPro" id="IPR001529">
    <property type="entry name" value="Zn_ribbon_RPB9"/>
</dbReference>
<dbReference type="Gene3D" id="2.20.25.10">
    <property type="match status" value="1"/>
</dbReference>
<feature type="domain" description="TFIIS-type" evidence="8">
    <location>
        <begin position="74"/>
        <end position="114"/>
    </location>
</feature>
<keyword evidence="4" id="KW-0805">Transcription regulation</keyword>
<dbReference type="InterPro" id="IPR012164">
    <property type="entry name" value="Rpa12/Rpb9/Rpc10/TFS"/>
</dbReference>
<gene>
    <name evidence="9" type="ORF">PABY_02690</name>
</gene>
<evidence type="ECO:0000313" key="9">
    <source>
        <dbReference type="EMBL" id="BES80702.1"/>
    </source>
</evidence>
<dbReference type="PANTHER" id="PTHR11239:SF12">
    <property type="entry name" value="DNA-DIRECTED RNA POLYMERASE III SUBUNIT RPC10"/>
    <property type="match status" value="1"/>
</dbReference>
<keyword evidence="1 7" id="KW-0479">Metal-binding</keyword>
<comment type="similarity">
    <text evidence="5 7">Belongs to the archaeal rpoM/eukaryotic RPA12/RPB9/RPC11 RNA polymerase family.</text>
</comment>
<dbReference type="EMBL" id="AP028907">
    <property type="protein sequence ID" value="BES80702.1"/>
    <property type="molecule type" value="Genomic_DNA"/>
</dbReference>
<dbReference type="PROSITE" id="PS51133">
    <property type="entry name" value="ZF_TFIIS_2"/>
    <property type="match status" value="1"/>
</dbReference>
<dbReference type="InterPro" id="IPR006288">
    <property type="entry name" value="TFS"/>
</dbReference>
<dbReference type="SMART" id="SM00661">
    <property type="entry name" value="RPOL9"/>
    <property type="match status" value="1"/>
</dbReference>
<evidence type="ECO:0000256" key="3">
    <source>
        <dbReference type="ARBA" id="ARBA00022833"/>
    </source>
</evidence>
<keyword evidence="2 6" id="KW-0863">Zinc-finger</keyword>
<dbReference type="NCBIfam" id="TIGR01384">
    <property type="entry name" value="TFS_arch"/>
    <property type="match status" value="1"/>
</dbReference>
<sequence>MIIQMRFCPRCGSLMMMRNIDGRMTWVCPSCGHREIAEGGSPALSILRQQIRHSEKERIIVVNDQKKLEALPKTRAICPKCGYYEAYYWVVQTRRADEPPTRFFKCAQCGHVWREYD</sequence>
<dbReference type="PANTHER" id="PTHR11239">
    <property type="entry name" value="DNA-DIRECTED RNA POLYMERASE"/>
    <property type="match status" value="1"/>
</dbReference>
<dbReference type="InterPro" id="IPR001222">
    <property type="entry name" value="Znf_TFIIS"/>
</dbReference>
<dbReference type="SUPFAM" id="SSF57783">
    <property type="entry name" value="Zinc beta-ribbon"/>
    <property type="match status" value="2"/>
</dbReference>
<keyword evidence="5 7" id="KW-0804">Transcription</keyword>